<organism evidence="2 3">
    <name type="scientific">Marixanthomonas ophiurae</name>
    <dbReference type="NCBI Taxonomy" id="387659"/>
    <lineage>
        <taxon>Bacteria</taxon>
        <taxon>Pseudomonadati</taxon>
        <taxon>Bacteroidota</taxon>
        <taxon>Flavobacteriia</taxon>
        <taxon>Flavobacteriales</taxon>
        <taxon>Flavobacteriaceae</taxon>
        <taxon>Marixanthomonas</taxon>
    </lineage>
</organism>
<name>A0A3E1QDJ7_9FLAO</name>
<sequence length="338" mass="38645">MNKPTLLIIAFLITAFAPVFGQEKENTEQPADSLQQKASQSIKEKFPRTRILNFEYDQSLSRDFNSELFDQEFQEGEIKAQRNFNASVNIPIYKTRKWGVTGSLNYQFSEFEFDNIETTDITVFEQDGTVNFHNFSAAISSTYFSTLFKKPVIYNASLIVDGNDEGLERLKGLAGLSFILKRTKRTTITLGAIVFIDPTSQIPFFPTFTYNHRFKNSKWEVDFILPQRLLFRRPVGKNGRFSIGSTFGSTGFYVNVDSPNFAEVFEYSQLEIKSGIIYEHRFSNYLIGTFQGGIQNFISNRLTEKGEPTGDFIYKNEQDATGYFQVGFSIDPFAGKKK</sequence>
<dbReference type="EMBL" id="QVID01000001">
    <property type="protein sequence ID" value="RFN60230.1"/>
    <property type="molecule type" value="Genomic_DNA"/>
</dbReference>
<evidence type="ECO:0000313" key="2">
    <source>
        <dbReference type="EMBL" id="RFN60230.1"/>
    </source>
</evidence>
<accession>A0A3E1QDJ7</accession>
<feature type="chain" id="PRO_5017672566" description="DUF4421 domain-containing protein" evidence="1">
    <location>
        <begin position="22"/>
        <end position="338"/>
    </location>
</feature>
<reference evidence="2 3" key="1">
    <citation type="journal article" date="2007" name="Int. J. Syst. Evol. Microbiol.">
        <title>Marixanthomonas ophiurae gen. nov., sp. nov., a marine bacterium of the family Flavobacteriaceae isolated from a deep-sea brittle star.</title>
        <authorList>
            <person name="Romanenko L.A."/>
            <person name="Uchino M."/>
            <person name="Frolova G.M."/>
            <person name="Mikhailov V.V."/>
        </authorList>
    </citation>
    <scope>NUCLEOTIDE SEQUENCE [LARGE SCALE GENOMIC DNA]</scope>
    <source>
        <strain evidence="2 3">KMM 3046</strain>
    </source>
</reference>
<keyword evidence="3" id="KW-1185">Reference proteome</keyword>
<evidence type="ECO:0008006" key="4">
    <source>
        <dbReference type="Google" id="ProtNLM"/>
    </source>
</evidence>
<dbReference type="RefSeq" id="WP_117159289.1">
    <property type="nucleotide sequence ID" value="NZ_QVID01000001.1"/>
</dbReference>
<comment type="caution">
    <text evidence="2">The sequence shown here is derived from an EMBL/GenBank/DDBJ whole genome shotgun (WGS) entry which is preliminary data.</text>
</comment>
<evidence type="ECO:0000313" key="3">
    <source>
        <dbReference type="Proteomes" id="UP000261082"/>
    </source>
</evidence>
<dbReference type="AlphaFoldDB" id="A0A3E1QDJ7"/>
<proteinExistence type="predicted"/>
<protein>
    <recommendedName>
        <fullName evidence="4">DUF4421 domain-containing protein</fullName>
    </recommendedName>
</protein>
<feature type="signal peptide" evidence="1">
    <location>
        <begin position="1"/>
        <end position="21"/>
    </location>
</feature>
<evidence type="ECO:0000256" key="1">
    <source>
        <dbReference type="SAM" id="SignalP"/>
    </source>
</evidence>
<keyword evidence="1" id="KW-0732">Signal</keyword>
<dbReference type="OrthoDB" id="1027207at2"/>
<dbReference type="Proteomes" id="UP000261082">
    <property type="component" value="Unassembled WGS sequence"/>
</dbReference>
<gene>
    <name evidence="2" type="ORF">DZ858_09375</name>
</gene>